<dbReference type="Pfam" id="PF20064">
    <property type="entry name" value="DUF6463"/>
    <property type="match status" value="1"/>
</dbReference>
<organism evidence="2 3">
    <name type="scientific">Thalassiosira oceanica</name>
    <name type="common">Marine diatom</name>
    <dbReference type="NCBI Taxonomy" id="159749"/>
    <lineage>
        <taxon>Eukaryota</taxon>
        <taxon>Sar</taxon>
        <taxon>Stramenopiles</taxon>
        <taxon>Ochrophyta</taxon>
        <taxon>Bacillariophyta</taxon>
        <taxon>Coscinodiscophyceae</taxon>
        <taxon>Thalassiosirophycidae</taxon>
        <taxon>Thalassiosirales</taxon>
        <taxon>Thalassiosiraceae</taxon>
        <taxon>Thalassiosira</taxon>
    </lineage>
</organism>
<dbReference type="InterPro" id="IPR045590">
    <property type="entry name" value="DUF6463"/>
</dbReference>
<accession>K0RKU8</accession>
<proteinExistence type="predicted"/>
<keyword evidence="3" id="KW-1185">Reference proteome</keyword>
<evidence type="ECO:0000313" key="2">
    <source>
        <dbReference type="EMBL" id="EJK47282.1"/>
    </source>
</evidence>
<dbReference type="Proteomes" id="UP000266841">
    <property type="component" value="Unassembled WGS sequence"/>
</dbReference>
<feature type="region of interest" description="Disordered" evidence="1">
    <location>
        <begin position="187"/>
        <end position="299"/>
    </location>
</feature>
<reference evidence="2 3" key="1">
    <citation type="journal article" date="2012" name="Genome Biol.">
        <title>Genome and low-iron response of an oceanic diatom adapted to chronic iron limitation.</title>
        <authorList>
            <person name="Lommer M."/>
            <person name="Specht M."/>
            <person name="Roy A.S."/>
            <person name="Kraemer L."/>
            <person name="Andreson R."/>
            <person name="Gutowska M.A."/>
            <person name="Wolf J."/>
            <person name="Bergner S.V."/>
            <person name="Schilhabel M.B."/>
            <person name="Klostermeier U.C."/>
            <person name="Beiko R.G."/>
            <person name="Rosenstiel P."/>
            <person name="Hippler M."/>
            <person name="Laroche J."/>
        </authorList>
    </citation>
    <scope>NUCLEOTIDE SEQUENCE [LARGE SCALE GENOMIC DNA]</scope>
    <source>
        <strain evidence="2 3">CCMP1005</strain>
    </source>
</reference>
<protein>
    <submittedName>
        <fullName evidence="2">Uncharacterized protein</fullName>
    </submittedName>
</protein>
<comment type="caution">
    <text evidence="2">The sequence shown here is derived from an EMBL/GenBank/DDBJ whole genome shotgun (WGS) entry which is preliminary data.</text>
</comment>
<evidence type="ECO:0000256" key="1">
    <source>
        <dbReference type="SAM" id="MobiDB-lite"/>
    </source>
</evidence>
<dbReference type="AlphaFoldDB" id="K0RKU8"/>
<sequence>MQAFSMSLSSKLWSGTGLVHCLVGLAVPELRGPLMRIIREGTAEAVNLEERSARGAAVWFHLFGGMMFLQGLAWRQYAQETNAKELPSWWGWSVTALAITMGKIMPQSGWPLLLAQAVTSRGTDVTDESLSLILHAQGTPALQRDALFVRFPRLPQQRRASPGRDCASAYLPTEPSAKDSYDISLTIVSGPEGGRSGGCSREPIASPSVVSRRAPSAPSRHKDKGEIAPPPHLPPGVVSEQCEKARQPVPARPRGRGRTRAMPRGNLAPSCLAYDTARNREPPAPPRPSPGMPPAIHGRSTRFCGAIARHPSRFPSWSERRG</sequence>
<feature type="compositionally biased region" description="Pro residues" evidence="1">
    <location>
        <begin position="282"/>
        <end position="293"/>
    </location>
</feature>
<dbReference type="EMBL" id="AGNL01047133">
    <property type="protein sequence ID" value="EJK47282.1"/>
    <property type="molecule type" value="Genomic_DNA"/>
</dbReference>
<evidence type="ECO:0000313" key="3">
    <source>
        <dbReference type="Proteomes" id="UP000266841"/>
    </source>
</evidence>
<gene>
    <name evidence="2" type="ORF">THAOC_34008</name>
</gene>
<name>K0RKU8_THAOC</name>
<dbReference type="OrthoDB" id="2368448at2759"/>